<dbReference type="EMBL" id="AZEU01000322">
    <property type="protein sequence ID" value="KRL37098.1"/>
    <property type="molecule type" value="Genomic_DNA"/>
</dbReference>
<dbReference type="PROSITE" id="PS50995">
    <property type="entry name" value="HTH_MARR_2"/>
    <property type="match status" value="1"/>
</dbReference>
<dbReference type="OrthoDB" id="2612963at2"/>
<dbReference type="AlphaFoldDB" id="A0A0R1Q4C2"/>
<protein>
    <recommendedName>
        <fullName evidence="1">HTH marR-type domain-containing protein</fullName>
    </recommendedName>
</protein>
<dbReference type="InterPro" id="IPR039422">
    <property type="entry name" value="MarR/SlyA-like"/>
</dbReference>
<evidence type="ECO:0000313" key="2">
    <source>
        <dbReference type="EMBL" id="KRL37098.1"/>
    </source>
</evidence>
<dbReference type="PRINTS" id="PR00598">
    <property type="entry name" value="HTHMARR"/>
</dbReference>
<dbReference type="InterPro" id="IPR036390">
    <property type="entry name" value="WH_DNA-bd_sf"/>
</dbReference>
<name>A0A0R1Q4C2_9LACO</name>
<dbReference type="GO" id="GO:0006950">
    <property type="term" value="P:response to stress"/>
    <property type="evidence" value="ECO:0007669"/>
    <property type="project" value="TreeGrafter"/>
</dbReference>
<evidence type="ECO:0000313" key="3">
    <source>
        <dbReference type="Proteomes" id="UP000051790"/>
    </source>
</evidence>
<gene>
    <name evidence="2" type="ORF">FD01_GL002851</name>
</gene>
<dbReference type="SMART" id="SM00347">
    <property type="entry name" value="HTH_MARR"/>
    <property type="match status" value="1"/>
</dbReference>
<dbReference type="Pfam" id="PF12802">
    <property type="entry name" value="MarR_2"/>
    <property type="match status" value="1"/>
</dbReference>
<dbReference type="RefSeq" id="WP_054717726.1">
    <property type="nucleotide sequence ID" value="NZ_AZEU01000322.1"/>
</dbReference>
<sequence length="142" mass="15933">MELENEHSVVEALYRLNTLNQGHVLAKLRELSLTIHQARSLSFIAKHPQTSQKKLADYLGKQDATVTNLVKVLEQRDLVSRVVVPGNERQKAVSLTAKGQALVVKIHGVFHDREAAVEQLLSTDETTQLLNLLHRLSRELNA</sequence>
<dbReference type="SUPFAM" id="SSF46785">
    <property type="entry name" value="Winged helix' DNA-binding domain"/>
    <property type="match status" value="1"/>
</dbReference>
<dbReference type="Gene3D" id="1.10.10.10">
    <property type="entry name" value="Winged helix-like DNA-binding domain superfamily/Winged helix DNA-binding domain"/>
    <property type="match status" value="1"/>
</dbReference>
<dbReference type="PANTHER" id="PTHR33164">
    <property type="entry name" value="TRANSCRIPTIONAL REGULATOR, MARR FAMILY"/>
    <property type="match status" value="1"/>
</dbReference>
<organism evidence="2 3">
    <name type="scientific">Lacticaseibacillus manihotivorans DSM 13343 = JCM 12514</name>
    <dbReference type="NCBI Taxonomy" id="1423769"/>
    <lineage>
        <taxon>Bacteria</taxon>
        <taxon>Bacillati</taxon>
        <taxon>Bacillota</taxon>
        <taxon>Bacilli</taxon>
        <taxon>Lactobacillales</taxon>
        <taxon>Lactobacillaceae</taxon>
        <taxon>Lacticaseibacillus</taxon>
    </lineage>
</organism>
<dbReference type="InterPro" id="IPR036388">
    <property type="entry name" value="WH-like_DNA-bd_sf"/>
</dbReference>
<feature type="domain" description="HTH marR-type" evidence="1">
    <location>
        <begin position="1"/>
        <end position="138"/>
    </location>
</feature>
<proteinExistence type="predicted"/>
<accession>A0A0R1Q4C2</accession>
<dbReference type="GO" id="GO:0003700">
    <property type="term" value="F:DNA-binding transcription factor activity"/>
    <property type="evidence" value="ECO:0007669"/>
    <property type="project" value="InterPro"/>
</dbReference>
<comment type="caution">
    <text evidence="2">The sequence shown here is derived from an EMBL/GenBank/DDBJ whole genome shotgun (WGS) entry which is preliminary data.</text>
</comment>
<reference evidence="2 3" key="1">
    <citation type="journal article" date="2015" name="Genome Announc.">
        <title>Expanding the biotechnology potential of lactobacilli through comparative genomics of 213 strains and associated genera.</title>
        <authorList>
            <person name="Sun Z."/>
            <person name="Harris H.M."/>
            <person name="McCann A."/>
            <person name="Guo C."/>
            <person name="Argimon S."/>
            <person name="Zhang W."/>
            <person name="Yang X."/>
            <person name="Jeffery I.B."/>
            <person name="Cooney J.C."/>
            <person name="Kagawa T.F."/>
            <person name="Liu W."/>
            <person name="Song Y."/>
            <person name="Salvetti E."/>
            <person name="Wrobel A."/>
            <person name="Rasinkangas P."/>
            <person name="Parkhill J."/>
            <person name="Rea M.C."/>
            <person name="O'Sullivan O."/>
            <person name="Ritari J."/>
            <person name="Douillard F.P."/>
            <person name="Paul Ross R."/>
            <person name="Yang R."/>
            <person name="Briner A.E."/>
            <person name="Felis G.E."/>
            <person name="de Vos W.M."/>
            <person name="Barrangou R."/>
            <person name="Klaenhammer T.R."/>
            <person name="Caufield P.W."/>
            <person name="Cui Y."/>
            <person name="Zhang H."/>
            <person name="O'Toole P.W."/>
        </authorList>
    </citation>
    <scope>NUCLEOTIDE SEQUENCE [LARGE SCALE GENOMIC DNA]</scope>
    <source>
        <strain evidence="2 3">DSM 13343</strain>
    </source>
</reference>
<dbReference type="PATRIC" id="fig|1423769.4.peg.3076"/>
<dbReference type="PANTHER" id="PTHR33164:SF43">
    <property type="entry name" value="HTH-TYPE TRANSCRIPTIONAL REPRESSOR YETL"/>
    <property type="match status" value="1"/>
</dbReference>
<evidence type="ECO:0000259" key="1">
    <source>
        <dbReference type="PROSITE" id="PS50995"/>
    </source>
</evidence>
<dbReference type="Proteomes" id="UP000051790">
    <property type="component" value="Unassembled WGS sequence"/>
</dbReference>
<keyword evidence="3" id="KW-1185">Reference proteome</keyword>
<dbReference type="InterPro" id="IPR000835">
    <property type="entry name" value="HTH_MarR-typ"/>
</dbReference>